<keyword evidence="4" id="KW-0418">Kinase</keyword>
<dbReference type="InterPro" id="IPR050108">
    <property type="entry name" value="CDK"/>
</dbReference>
<dbReference type="PANTHER" id="PTHR24056">
    <property type="entry name" value="CELL DIVISION PROTEIN KINASE"/>
    <property type="match status" value="1"/>
</dbReference>
<keyword evidence="5" id="KW-0067">ATP-binding</keyword>
<evidence type="ECO:0000256" key="1">
    <source>
        <dbReference type="ARBA" id="ARBA00022527"/>
    </source>
</evidence>
<dbReference type="PROSITE" id="PS50011">
    <property type="entry name" value="PROTEIN_KINASE_DOM"/>
    <property type="match status" value="1"/>
</dbReference>
<evidence type="ECO:0000313" key="7">
    <source>
        <dbReference type="EMBL" id="KAH6834860.1"/>
    </source>
</evidence>
<evidence type="ECO:0000256" key="5">
    <source>
        <dbReference type="ARBA" id="ARBA00022840"/>
    </source>
</evidence>
<evidence type="ECO:0000313" key="8">
    <source>
        <dbReference type="Proteomes" id="UP001190926"/>
    </source>
</evidence>
<dbReference type="Gene3D" id="1.10.510.10">
    <property type="entry name" value="Transferase(Phosphotransferase) domain 1"/>
    <property type="match status" value="1"/>
</dbReference>
<accession>A0AAD4JJ75</accession>
<keyword evidence="8" id="KW-1185">Reference proteome</keyword>
<dbReference type="InterPro" id="IPR000719">
    <property type="entry name" value="Prot_kinase_dom"/>
</dbReference>
<dbReference type="EMBL" id="SDAM02000043">
    <property type="protein sequence ID" value="KAH6834860.1"/>
    <property type="molecule type" value="Genomic_DNA"/>
</dbReference>
<proteinExistence type="predicted"/>
<dbReference type="GO" id="GO:0005524">
    <property type="term" value="F:ATP binding"/>
    <property type="evidence" value="ECO:0007669"/>
    <property type="project" value="UniProtKB-KW"/>
</dbReference>
<gene>
    <name evidence="7" type="ORF">C2S53_003860</name>
</gene>
<dbReference type="PANTHER" id="PTHR24056:SF107">
    <property type="entry name" value="CYCLIN-DEPENDENT KINASE 11A-RELATED"/>
    <property type="match status" value="1"/>
</dbReference>
<evidence type="ECO:0000256" key="4">
    <source>
        <dbReference type="ARBA" id="ARBA00022777"/>
    </source>
</evidence>
<dbReference type="GO" id="GO:0005634">
    <property type="term" value="C:nucleus"/>
    <property type="evidence" value="ECO:0007669"/>
    <property type="project" value="TreeGrafter"/>
</dbReference>
<dbReference type="AlphaFoldDB" id="A0AAD4JJ75"/>
<evidence type="ECO:0000256" key="3">
    <source>
        <dbReference type="ARBA" id="ARBA00022741"/>
    </source>
</evidence>
<keyword evidence="3" id="KW-0547">Nucleotide-binding</keyword>
<evidence type="ECO:0000256" key="2">
    <source>
        <dbReference type="ARBA" id="ARBA00022679"/>
    </source>
</evidence>
<organism evidence="7 8">
    <name type="scientific">Perilla frutescens var. hirtella</name>
    <name type="common">Perilla citriodora</name>
    <name type="synonym">Perilla setoyensis</name>
    <dbReference type="NCBI Taxonomy" id="608512"/>
    <lineage>
        <taxon>Eukaryota</taxon>
        <taxon>Viridiplantae</taxon>
        <taxon>Streptophyta</taxon>
        <taxon>Embryophyta</taxon>
        <taxon>Tracheophyta</taxon>
        <taxon>Spermatophyta</taxon>
        <taxon>Magnoliopsida</taxon>
        <taxon>eudicotyledons</taxon>
        <taxon>Gunneridae</taxon>
        <taxon>Pentapetalae</taxon>
        <taxon>asterids</taxon>
        <taxon>lamiids</taxon>
        <taxon>Lamiales</taxon>
        <taxon>Lamiaceae</taxon>
        <taxon>Nepetoideae</taxon>
        <taxon>Elsholtzieae</taxon>
        <taxon>Perilla</taxon>
    </lineage>
</organism>
<name>A0AAD4JJ75_PERFH</name>
<keyword evidence="2" id="KW-0808">Transferase</keyword>
<evidence type="ECO:0000259" key="6">
    <source>
        <dbReference type="PROSITE" id="PS50011"/>
    </source>
</evidence>
<dbReference type="InterPro" id="IPR011009">
    <property type="entry name" value="Kinase-like_dom_sf"/>
</dbReference>
<dbReference type="Proteomes" id="UP001190926">
    <property type="component" value="Unassembled WGS sequence"/>
</dbReference>
<comment type="caution">
    <text evidence="7">The sequence shown here is derived from an EMBL/GenBank/DDBJ whole genome shotgun (WGS) entry which is preliminary data.</text>
</comment>
<dbReference type="GO" id="GO:0004674">
    <property type="term" value="F:protein serine/threonine kinase activity"/>
    <property type="evidence" value="ECO:0007669"/>
    <property type="project" value="UniProtKB-KW"/>
</dbReference>
<dbReference type="SUPFAM" id="SSF56112">
    <property type="entry name" value="Protein kinase-like (PK-like)"/>
    <property type="match status" value="1"/>
</dbReference>
<sequence>MKGEERGLSLRALPSASFEHVRETVCKREKCAHYACTPSACTARVGAAVIDMWSVGCIMAELLLGQVAFPGNSELEQLCCIGRRRGFLGERLKALLSASGFYLIQKLLVGDPDQRITADDALHHAWFREFYGFLSD</sequence>
<reference evidence="7 8" key="1">
    <citation type="journal article" date="2021" name="Nat. Commun.">
        <title>Incipient diploidization of the medicinal plant Perilla within 10,000 years.</title>
        <authorList>
            <person name="Zhang Y."/>
            <person name="Shen Q."/>
            <person name="Leng L."/>
            <person name="Zhang D."/>
            <person name="Chen S."/>
            <person name="Shi Y."/>
            <person name="Ning Z."/>
            <person name="Chen S."/>
        </authorList>
    </citation>
    <scope>NUCLEOTIDE SEQUENCE [LARGE SCALE GENOMIC DNA]</scope>
    <source>
        <strain evidence="8">cv. PC099</strain>
    </source>
</reference>
<keyword evidence="1" id="KW-0723">Serine/threonine-protein kinase</keyword>
<dbReference type="Pfam" id="PF00069">
    <property type="entry name" value="Pkinase"/>
    <property type="match status" value="1"/>
</dbReference>
<feature type="domain" description="Protein kinase" evidence="6">
    <location>
        <begin position="1"/>
        <end position="127"/>
    </location>
</feature>
<protein>
    <recommendedName>
        <fullName evidence="6">Protein kinase domain-containing protein</fullName>
    </recommendedName>
</protein>
<dbReference type="GO" id="GO:0007346">
    <property type="term" value="P:regulation of mitotic cell cycle"/>
    <property type="evidence" value="ECO:0007669"/>
    <property type="project" value="TreeGrafter"/>
</dbReference>